<protein>
    <submittedName>
        <fullName evidence="1">Uncharacterized protein</fullName>
    </submittedName>
</protein>
<organism evidence="1 2">
    <name type="scientific">Candidatus Devosia phytovorans</name>
    <dbReference type="NCBI Taxonomy" id="3121372"/>
    <lineage>
        <taxon>Bacteria</taxon>
        <taxon>Pseudomonadati</taxon>
        <taxon>Pseudomonadota</taxon>
        <taxon>Alphaproteobacteria</taxon>
        <taxon>Hyphomicrobiales</taxon>
        <taxon>Devosiaceae</taxon>
        <taxon>Devosia</taxon>
    </lineage>
</organism>
<gene>
    <name evidence="1" type="ORF">P0Y65_14200</name>
</gene>
<dbReference type="Proteomes" id="UP001217476">
    <property type="component" value="Chromosome"/>
</dbReference>
<dbReference type="EMBL" id="CP119312">
    <property type="protein sequence ID" value="WEK03339.1"/>
    <property type="molecule type" value="Genomic_DNA"/>
</dbReference>
<evidence type="ECO:0000313" key="2">
    <source>
        <dbReference type="Proteomes" id="UP001217476"/>
    </source>
</evidence>
<dbReference type="AlphaFoldDB" id="A0AAJ6AZQ3"/>
<sequence>MSPRRFKPRSVHQVEIYLDRLALAARRADDKELRRLLPIFTRLNSELVAAAAEEELVEAILKRPLRPERTVPE</sequence>
<evidence type="ECO:0000313" key="1">
    <source>
        <dbReference type="EMBL" id="WEK03339.1"/>
    </source>
</evidence>
<proteinExistence type="predicted"/>
<reference evidence="1" key="1">
    <citation type="submission" date="2023-03" db="EMBL/GenBank/DDBJ databases">
        <title>Andean soil-derived lignocellulolytic bacterial consortium as a source of novel taxa and putative plastic-active enzymes.</title>
        <authorList>
            <person name="Diaz-Garcia L."/>
            <person name="Chuvochina M."/>
            <person name="Feuerriegel G."/>
            <person name="Bunk B."/>
            <person name="Sproer C."/>
            <person name="Streit W.R."/>
            <person name="Rodriguez L.M."/>
            <person name="Overmann J."/>
            <person name="Jimenez D.J."/>
        </authorList>
    </citation>
    <scope>NUCLEOTIDE SEQUENCE</scope>
    <source>
        <strain evidence="1">MAG 4196</strain>
    </source>
</reference>
<accession>A0AAJ6AZQ3</accession>
<name>A0AAJ6AZQ3_9HYPH</name>